<name>X1E3L7_9ZZZZ</name>
<feature type="non-terminal residue" evidence="1">
    <location>
        <position position="1"/>
    </location>
</feature>
<gene>
    <name evidence="1" type="ORF">S01H4_54247</name>
</gene>
<organism evidence="1">
    <name type="scientific">marine sediment metagenome</name>
    <dbReference type="NCBI Taxonomy" id="412755"/>
    <lineage>
        <taxon>unclassified sequences</taxon>
        <taxon>metagenomes</taxon>
        <taxon>ecological metagenomes</taxon>
    </lineage>
</organism>
<dbReference type="EMBL" id="BART01031199">
    <property type="protein sequence ID" value="GAH11784.1"/>
    <property type="molecule type" value="Genomic_DNA"/>
</dbReference>
<proteinExistence type="predicted"/>
<evidence type="ECO:0000313" key="1">
    <source>
        <dbReference type="EMBL" id="GAH11784.1"/>
    </source>
</evidence>
<accession>X1E3L7</accession>
<sequence length="133" mass="14184">LGKIRPGLTLKFNQGLRIFGRVFSYIPSPFSNVTPPLTPGATVHFIDSETGVELPFIIPVGYTLTSISVGSSFNQDAMIWGYFEGFLRTSVGAPVGGSIFYEAEVITFGSSLLDPTAESAHPIDVQITNRGGG</sequence>
<protein>
    <submittedName>
        <fullName evidence="1">Uncharacterized protein</fullName>
    </submittedName>
</protein>
<dbReference type="AlphaFoldDB" id="X1E3L7"/>
<reference evidence="1" key="1">
    <citation type="journal article" date="2014" name="Front. Microbiol.">
        <title>High frequency of phylogenetically diverse reductive dehalogenase-homologous genes in deep subseafloor sedimentary metagenomes.</title>
        <authorList>
            <person name="Kawai M."/>
            <person name="Futagami T."/>
            <person name="Toyoda A."/>
            <person name="Takaki Y."/>
            <person name="Nishi S."/>
            <person name="Hori S."/>
            <person name="Arai W."/>
            <person name="Tsubouchi T."/>
            <person name="Morono Y."/>
            <person name="Uchiyama I."/>
            <person name="Ito T."/>
            <person name="Fujiyama A."/>
            <person name="Inagaki F."/>
            <person name="Takami H."/>
        </authorList>
    </citation>
    <scope>NUCLEOTIDE SEQUENCE</scope>
    <source>
        <strain evidence="1">Expedition CK06-06</strain>
    </source>
</reference>
<comment type="caution">
    <text evidence="1">The sequence shown here is derived from an EMBL/GenBank/DDBJ whole genome shotgun (WGS) entry which is preliminary data.</text>
</comment>